<proteinExistence type="predicted"/>
<dbReference type="OrthoDB" id="2936985at2"/>
<keyword evidence="2" id="KW-1185">Reference proteome</keyword>
<gene>
    <name evidence="1" type="ORF">DSCW_18190</name>
</gene>
<name>A0A5K7YXA1_9BACT</name>
<organism evidence="1 2">
    <name type="scientific">Desulfosarcina widdelii</name>
    <dbReference type="NCBI Taxonomy" id="947919"/>
    <lineage>
        <taxon>Bacteria</taxon>
        <taxon>Pseudomonadati</taxon>
        <taxon>Thermodesulfobacteriota</taxon>
        <taxon>Desulfobacteria</taxon>
        <taxon>Desulfobacterales</taxon>
        <taxon>Desulfosarcinaceae</taxon>
        <taxon>Desulfosarcina</taxon>
    </lineage>
</organism>
<dbReference type="AlphaFoldDB" id="A0A5K7YXA1"/>
<evidence type="ECO:0000313" key="2">
    <source>
        <dbReference type="Proteomes" id="UP000427769"/>
    </source>
</evidence>
<sequence length="106" mass="11931">MKLAVETITVTRKAAGSYVNGRWVDGTATDHSASGNIQPLSGRELQQLPEGDRERQPLKIYTAFALENGDVVKRGDGIEYEVQAVEDWTPFNQPHYKARLMRVEEQ</sequence>
<dbReference type="KEGG" id="dwd:DSCW_18190"/>
<dbReference type="RefSeq" id="WP_155303440.1">
    <property type="nucleotide sequence ID" value="NZ_AP021875.1"/>
</dbReference>
<accession>A0A5K7YXA1</accession>
<protein>
    <submittedName>
        <fullName evidence="1">Uncharacterized protein</fullName>
    </submittedName>
</protein>
<dbReference type="EMBL" id="AP021875">
    <property type="protein sequence ID" value="BBO74402.1"/>
    <property type="molecule type" value="Genomic_DNA"/>
</dbReference>
<dbReference type="Proteomes" id="UP000427769">
    <property type="component" value="Chromosome"/>
</dbReference>
<reference evidence="1 2" key="1">
    <citation type="submission" date="2019-11" db="EMBL/GenBank/DDBJ databases">
        <title>Comparative genomics of hydrocarbon-degrading Desulfosarcina strains.</title>
        <authorList>
            <person name="Watanabe M."/>
            <person name="Kojima H."/>
            <person name="Fukui M."/>
        </authorList>
    </citation>
    <scope>NUCLEOTIDE SEQUENCE [LARGE SCALE GENOMIC DNA]</scope>
    <source>
        <strain evidence="1 2">PP31</strain>
    </source>
</reference>
<evidence type="ECO:0000313" key="1">
    <source>
        <dbReference type="EMBL" id="BBO74402.1"/>
    </source>
</evidence>